<dbReference type="Pfam" id="PF14657">
    <property type="entry name" value="Arm-DNA-bind_4"/>
    <property type="match status" value="1"/>
</dbReference>
<sequence length="367" mass="42846">MGVYQDKKLKKWYVKRSWYDIDGKRHYLTRRGFKTKREAEKTDNKLAVEIDDGIDVTENPIFADYYDDWVKTYKKGNVAPNTLIEYNLEGKRIRTLLGAAKIKNINRSKYQKVINEFGKNHAKNTVKKLHRAIRTCVKSAIQDGIITRDFTENIQLAFNKDHDLKVDYLEYDEIKLLLNHLYNAANPNFPGSYMILLGLTTGLRESEMAGLKWEDLDFEDNTIKVRRSWVYSQKEYGPTKNESSVRPIGVPDFIMKKIKELKINDPEKVFWSKARNGFPNSKSLNRTLRDNLAELKIKREGYHIHSLRHSQVAILLSADVSTYDIAQRLGHATTKTTEEIYAETFEKHRQKIDFKVNSVFNNLKKNT</sequence>
<dbReference type="EMBL" id="ACGO02000001">
    <property type="protein sequence ID" value="EFJ70540.1"/>
    <property type="molecule type" value="Genomic_DNA"/>
</dbReference>
<dbReference type="InterPro" id="IPR004107">
    <property type="entry name" value="Integrase_SAM-like_N"/>
</dbReference>
<dbReference type="Gene3D" id="1.10.150.130">
    <property type="match status" value="1"/>
</dbReference>
<keyword evidence="4" id="KW-0233">DNA recombination</keyword>
<dbReference type="AlphaFoldDB" id="A0AA86ZWI9"/>
<dbReference type="InterPro" id="IPR050808">
    <property type="entry name" value="Phage_Integrase"/>
</dbReference>
<dbReference type="GO" id="GO:0015074">
    <property type="term" value="P:DNA integration"/>
    <property type="evidence" value="ECO:0007669"/>
    <property type="project" value="UniProtKB-KW"/>
</dbReference>
<evidence type="ECO:0000313" key="9">
    <source>
        <dbReference type="Proteomes" id="UP000003672"/>
    </source>
</evidence>
<dbReference type="InterPro" id="IPR028259">
    <property type="entry name" value="AP2-like_int_N"/>
</dbReference>
<comment type="similarity">
    <text evidence="1">Belongs to the 'phage' integrase family.</text>
</comment>
<dbReference type="InterPro" id="IPR010998">
    <property type="entry name" value="Integrase_recombinase_N"/>
</dbReference>
<evidence type="ECO:0000256" key="3">
    <source>
        <dbReference type="ARBA" id="ARBA00023125"/>
    </source>
</evidence>
<keyword evidence="2" id="KW-0229">DNA integration</keyword>
<dbReference type="PROSITE" id="PS51898">
    <property type="entry name" value="TYR_RECOMBINASE"/>
    <property type="match status" value="1"/>
</dbReference>
<dbReference type="PANTHER" id="PTHR30629:SF2">
    <property type="entry name" value="PROPHAGE INTEGRASE INTS-RELATED"/>
    <property type="match status" value="1"/>
</dbReference>
<dbReference type="PROSITE" id="PS51900">
    <property type="entry name" value="CB"/>
    <property type="match status" value="1"/>
</dbReference>
<dbReference type="CDD" id="cd01189">
    <property type="entry name" value="INT_ICEBs1_C_like"/>
    <property type="match status" value="1"/>
</dbReference>
<dbReference type="RefSeq" id="WP_003649161.1">
    <property type="nucleotide sequence ID" value="NZ_CP040500.1"/>
</dbReference>
<dbReference type="SUPFAM" id="SSF56349">
    <property type="entry name" value="DNA breaking-rejoining enzymes"/>
    <property type="match status" value="1"/>
</dbReference>
<organism evidence="8 9">
    <name type="scientific">Lactobacillus paragasseri JV-V03</name>
    <dbReference type="NCBI Taxonomy" id="525326"/>
    <lineage>
        <taxon>Bacteria</taxon>
        <taxon>Bacillati</taxon>
        <taxon>Bacillota</taxon>
        <taxon>Bacilli</taxon>
        <taxon>Lactobacillales</taxon>
        <taxon>Lactobacillaceae</taxon>
        <taxon>Lactobacillus</taxon>
    </lineage>
</organism>
<evidence type="ECO:0000256" key="5">
    <source>
        <dbReference type="PROSITE-ProRule" id="PRU01248"/>
    </source>
</evidence>
<evidence type="ECO:0000256" key="2">
    <source>
        <dbReference type="ARBA" id="ARBA00022908"/>
    </source>
</evidence>
<dbReference type="InterPro" id="IPR044068">
    <property type="entry name" value="CB"/>
</dbReference>
<dbReference type="InterPro" id="IPR002104">
    <property type="entry name" value="Integrase_catalytic"/>
</dbReference>
<evidence type="ECO:0000313" key="8">
    <source>
        <dbReference type="EMBL" id="EFJ70540.1"/>
    </source>
</evidence>
<protein>
    <submittedName>
        <fullName evidence="8">Site-specific recombinase, phage integrase family</fullName>
    </submittedName>
</protein>
<dbReference type="GO" id="GO:0003677">
    <property type="term" value="F:DNA binding"/>
    <property type="evidence" value="ECO:0007669"/>
    <property type="project" value="UniProtKB-UniRule"/>
</dbReference>
<evidence type="ECO:0000256" key="1">
    <source>
        <dbReference type="ARBA" id="ARBA00008857"/>
    </source>
</evidence>
<dbReference type="Pfam" id="PF00589">
    <property type="entry name" value="Phage_integrase"/>
    <property type="match status" value="1"/>
</dbReference>
<proteinExistence type="inferred from homology"/>
<dbReference type="GO" id="GO:0006310">
    <property type="term" value="P:DNA recombination"/>
    <property type="evidence" value="ECO:0007669"/>
    <property type="project" value="UniProtKB-KW"/>
</dbReference>
<comment type="caution">
    <text evidence="8">The sequence shown here is derived from an EMBL/GenBank/DDBJ whole genome shotgun (WGS) entry which is preliminary data.</text>
</comment>
<evidence type="ECO:0000259" key="6">
    <source>
        <dbReference type="PROSITE" id="PS51898"/>
    </source>
</evidence>
<dbReference type="Proteomes" id="UP000003672">
    <property type="component" value="Unassembled WGS sequence"/>
</dbReference>
<dbReference type="Pfam" id="PF14659">
    <property type="entry name" value="Phage_int_SAM_3"/>
    <property type="match status" value="1"/>
</dbReference>
<gene>
    <name evidence="8" type="primary">xerC3</name>
    <name evidence="8" type="ORF">HMPREF0514_10984</name>
</gene>
<name>A0AA86ZWI9_9LACO</name>
<feature type="domain" description="Tyr recombinase" evidence="6">
    <location>
        <begin position="164"/>
        <end position="354"/>
    </location>
</feature>
<dbReference type="PANTHER" id="PTHR30629">
    <property type="entry name" value="PROPHAGE INTEGRASE"/>
    <property type="match status" value="1"/>
</dbReference>
<feature type="domain" description="Core-binding (CB)" evidence="7">
    <location>
        <begin position="60"/>
        <end position="141"/>
    </location>
</feature>
<dbReference type="InterPro" id="IPR011010">
    <property type="entry name" value="DNA_brk_join_enz"/>
</dbReference>
<dbReference type="InterPro" id="IPR013762">
    <property type="entry name" value="Integrase-like_cat_sf"/>
</dbReference>
<reference evidence="8 9" key="1">
    <citation type="submission" date="2010-06" db="EMBL/GenBank/DDBJ databases">
        <authorList>
            <person name="Muzny D."/>
            <person name="Qin X."/>
            <person name="Buhay C."/>
            <person name="Dugan-Rocha S."/>
            <person name="Ding Y."/>
            <person name="Chen G."/>
            <person name="Hawes A."/>
            <person name="Holder M."/>
            <person name="Jhangiani S."/>
            <person name="Johnson A."/>
            <person name="Khan Z."/>
            <person name="Li Z."/>
            <person name="Liu W."/>
            <person name="Liu X."/>
            <person name="Perez L."/>
            <person name="Shen H."/>
            <person name="Wang Q."/>
            <person name="Watt J."/>
            <person name="Xi L."/>
            <person name="Xin Y."/>
            <person name="Zhou J."/>
            <person name="Deng J."/>
            <person name="Jiang H."/>
            <person name="Liu Y."/>
            <person name="Qu J."/>
            <person name="Song X.-Z."/>
            <person name="Zhang L."/>
            <person name="Villasana D."/>
            <person name="Johnson A."/>
            <person name="Liu J."/>
            <person name="Liyanage D."/>
            <person name="Lorensuhewa L."/>
            <person name="Robinson T."/>
            <person name="Song A."/>
            <person name="Song B.-B."/>
            <person name="Dinh H."/>
            <person name="Thornton R."/>
            <person name="Coyle M."/>
            <person name="Francisco L."/>
            <person name="Jackson L."/>
            <person name="Javaid M."/>
            <person name="Korchina V."/>
            <person name="Kovar C."/>
            <person name="Mata R."/>
            <person name="Mathew T."/>
            <person name="Ngo R."/>
            <person name="Nguyen L."/>
            <person name="Nguyen N."/>
            <person name="Okwuonu G."/>
            <person name="Ongeri F."/>
            <person name="Pham C."/>
            <person name="Simmons D."/>
            <person name="Wilczek-Boney K."/>
            <person name="Hale W."/>
            <person name="Jakkamsetti A."/>
            <person name="Pham P."/>
            <person name="Ruth R."/>
            <person name="San Lucas F."/>
            <person name="Warren J."/>
            <person name="Zhang J."/>
            <person name="Zhao Z."/>
            <person name="Zhou C."/>
            <person name="Zhu D."/>
            <person name="Lee S."/>
            <person name="Bess C."/>
            <person name="Blankenburg K."/>
            <person name="Forbes L."/>
            <person name="Fu Q."/>
            <person name="Gubbala S."/>
            <person name="Hirani K."/>
            <person name="Jayaseelan J.C."/>
            <person name="Lara F."/>
            <person name="Munidasa M."/>
            <person name="Palculict T."/>
            <person name="Patil S."/>
            <person name="Pu L.-L."/>
            <person name="Saada N."/>
            <person name="Tang L."/>
            <person name="Weissenberger G."/>
            <person name="Zhu Y."/>
            <person name="Hemphill L."/>
            <person name="Shang Y."/>
            <person name="Youmans B."/>
            <person name="Ayvaz T."/>
            <person name="Ross M."/>
            <person name="Santibanez J."/>
            <person name="Aqrawi P."/>
            <person name="Gross S."/>
            <person name="Joshi V."/>
            <person name="Fowler G."/>
            <person name="Nazareth L."/>
            <person name="Reid J."/>
            <person name="Worley K."/>
            <person name="Petrosino J."/>
            <person name="Highlander S."/>
            <person name="Gibbs R."/>
        </authorList>
    </citation>
    <scope>NUCLEOTIDE SEQUENCE [LARGE SCALE GENOMIC DNA]</scope>
    <source>
        <strain evidence="8 9">JV-V03</strain>
    </source>
</reference>
<dbReference type="Gene3D" id="1.10.443.10">
    <property type="entry name" value="Intergrase catalytic core"/>
    <property type="match status" value="1"/>
</dbReference>
<evidence type="ECO:0000259" key="7">
    <source>
        <dbReference type="PROSITE" id="PS51900"/>
    </source>
</evidence>
<keyword evidence="3 5" id="KW-0238">DNA-binding</keyword>
<evidence type="ECO:0000256" key="4">
    <source>
        <dbReference type="ARBA" id="ARBA00023172"/>
    </source>
</evidence>
<accession>A0AA86ZWI9</accession>